<accession>A0A7Z1B126</accession>
<dbReference type="EMBL" id="MSIF01000001">
    <property type="protein sequence ID" value="OLF14200.1"/>
    <property type="molecule type" value="Genomic_DNA"/>
</dbReference>
<dbReference type="InterPro" id="IPR000182">
    <property type="entry name" value="GNAT_dom"/>
</dbReference>
<sequence length="298" mass="32570">MTTFRTARPEDTPALRSLWHTVFPDADHVVPLYEQDRGRAARTFLACEGETPVAVVYWLPRPIRDLTGAARRVGCVSSVATLPRARGQGLVRHLLTLATTSMTAAGCAWSLLFTATPAVYPNWTVFDRVTVHGTFARPSPQPGWTTREASLSEWPVLAGLYTRHNATRPLTTSRTPDDWTTRVPIWYAEHQILLASHHDTPTAYAIIHWPTATVTEYAAPTDAGAAALFTAVARAASDRQVTAGRLLAPPPSTIGELFTTWTTAHDHTGLARPLTAGATEVRSIVEAPTAVHWTADYF</sequence>
<name>A0A7Z1B126_9PSEU</name>
<dbReference type="GO" id="GO:0034069">
    <property type="term" value="F:aminoglycoside N-acetyltransferase activity"/>
    <property type="evidence" value="ECO:0007669"/>
    <property type="project" value="TreeGrafter"/>
</dbReference>
<dbReference type="RefSeq" id="WP_075131147.1">
    <property type="nucleotide sequence ID" value="NZ_MSIF01000001.1"/>
</dbReference>
<dbReference type="PANTHER" id="PTHR37817:SF1">
    <property type="entry name" value="N-ACETYLTRANSFERASE EIS"/>
    <property type="match status" value="1"/>
</dbReference>
<gene>
    <name evidence="2" type="ORF">BLA60_03395</name>
</gene>
<keyword evidence="3" id="KW-1185">Reference proteome</keyword>
<reference evidence="2 3" key="1">
    <citation type="submission" date="2016-12" db="EMBL/GenBank/DDBJ databases">
        <title>The draft genome sequence of Actinophytocola xinjiangensis.</title>
        <authorList>
            <person name="Wang W."/>
            <person name="Yuan L."/>
        </authorList>
    </citation>
    <scope>NUCLEOTIDE SEQUENCE [LARGE SCALE GENOMIC DNA]</scope>
    <source>
        <strain evidence="2 3">CGMCC 4.4663</strain>
    </source>
</reference>
<dbReference type="GO" id="GO:0030649">
    <property type="term" value="P:aminoglycoside antibiotic catabolic process"/>
    <property type="evidence" value="ECO:0007669"/>
    <property type="project" value="TreeGrafter"/>
</dbReference>
<comment type="caution">
    <text evidence="2">The sequence shown here is derived from an EMBL/GenBank/DDBJ whole genome shotgun (WGS) entry which is preliminary data.</text>
</comment>
<dbReference type="PROSITE" id="PS51186">
    <property type="entry name" value="GNAT"/>
    <property type="match status" value="1"/>
</dbReference>
<evidence type="ECO:0000313" key="2">
    <source>
        <dbReference type="EMBL" id="OLF14200.1"/>
    </source>
</evidence>
<dbReference type="InterPro" id="IPR051554">
    <property type="entry name" value="Acetyltransferase_Eis"/>
</dbReference>
<feature type="domain" description="N-acetyltransferase" evidence="1">
    <location>
        <begin position="2"/>
        <end position="167"/>
    </location>
</feature>
<protein>
    <recommendedName>
        <fullName evidence="1">N-acetyltransferase domain-containing protein</fullName>
    </recommendedName>
</protein>
<dbReference type="PANTHER" id="PTHR37817">
    <property type="entry name" value="N-ACETYLTRANSFERASE EIS"/>
    <property type="match status" value="1"/>
</dbReference>
<dbReference type="AlphaFoldDB" id="A0A7Z1B126"/>
<dbReference type="SUPFAM" id="SSF55729">
    <property type="entry name" value="Acyl-CoA N-acyltransferases (Nat)"/>
    <property type="match status" value="1"/>
</dbReference>
<dbReference type="CDD" id="cd04301">
    <property type="entry name" value="NAT_SF"/>
    <property type="match status" value="1"/>
</dbReference>
<dbReference type="OrthoDB" id="5138008at2"/>
<dbReference type="Gene3D" id="3.40.630.30">
    <property type="match status" value="2"/>
</dbReference>
<dbReference type="InterPro" id="IPR016181">
    <property type="entry name" value="Acyl_CoA_acyltransferase"/>
</dbReference>
<organism evidence="2 3">
    <name type="scientific">Actinophytocola xinjiangensis</name>
    <dbReference type="NCBI Taxonomy" id="485602"/>
    <lineage>
        <taxon>Bacteria</taxon>
        <taxon>Bacillati</taxon>
        <taxon>Actinomycetota</taxon>
        <taxon>Actinomycetes</taxon>
        <taxon>Pseudonocardiales</taxon>
        <taxon>Pseudonocardiaceae</taxon>
    </lineage>
</organism>
<proteinExistence type="predicted"/>
<evidence type="ECO:0000313" key="3">
    <source>
        <dbReference type="Proteomes" id="UP000185696"/>
    </source>
</evidence>
<evidence type="ECO:0000259" key="1">
    <source>
        <dbReference type="PROSITE" id="PS51186"/>
    </source>
</evidence>
<dbReference type="Pfam" id="PF13527">
    <property type="entry name" value="Acetyltransf_9"/>
    <property type="match status" value="1"/>
</dbReference>
<dbReference type="Proteomes" id="UP000185696">
    <property type="component" value="Unassembled WGS sequence"/>
</dbReference>